<dbReference type="AlphaFoldDB" id="A0AAW8YQ03"/>
<dbReference type="GO" id="GO:0009401">
    <property type="term" value="P:phosphoenolpyruvate-dependent sugar phosphotransferase system"/>
    <property type="evidence" value="ECO:0007669"/>
    <property type="project" value="UniProtKB-KW"/>
</dbReference>
<reference evidence="9" key="1">
    <citation type="journal article" date="2023" name="PeerJ">
        <title>Selection and evaluation of lactic acid bacteria from chicken feces in Thailand as potential probiotics.</title>
        <authorList>
            <person name="Khurajog B."/>
            <person name="Disastra Y."/>
            <person name="Lawwyne L.D."/>
            <person name="Sirichokchatchawan W."/>
            <person name="Niyomtham W."/>
            <person name="Yindee J."/>
            <person name="Hampson D.J."/>
            <person name="Prapasarakul N."/>
        </authorList>
    </citation>
    <scope>NUCLEOTIDE SEQUENCE</scope>
    <source>
        <strain evidence="9">BF14</strain>
    </source>
</reference>
<evidence type="ECO:0000256" key="3">
    <source>
        <dbReference type="ARBA" id="ARBA00022490"/>
    </source>
</evidence>
<dbReference type="EMBL" id="JAWJAX010000010">
    <property type="protein sequence ID" value="MDV2911869.1"/>
    <property type="molecule type" value="Genomic_DNA"/>
</dbReference>
<evidence type="ECO:0000256" key="1">
    <source>
        <dbReference type="ARBA" id="ARBA00004496"/>
    </source>
</evidence>
<dbReference type="SUPFAM" id="SSF53062">
    <property type="entry name" value="PTS system fructose IIA component-like"/>
    <property type="match status" value="1"/>
</dbReference>
<evidence type="ECO:0000313" key="10">
    <source>
        <dbReference type="Proteomes" id="UP001280415"/>
    </source>
</evidence>
<dbReference type="InterPro" id="IPR033887">
    <property type="entry name" value="PTS_IIA_man"/>
</dbReference>
<evidence type="ECO:0000256" key="4">
    <source>
        <dbReference type="ARBA" id="ARBA00022597"/>
    </source>
</evidence>
<feature type="domain" description="PTS EIIA type-4" evidence="8">
    <location>
        <begin position="1"/>
        <end position="122"/>
    </location>
</feature>
<accession>A0AAW8YQ03</accession>
<evidence type="ECO:0000256" key="7">
    <source>
        <dbReference type="ARBA" id="ARBA00022777"/>
    </source>
</evidence>
<dbReference type="InterPro" id="IPR036662">
    <property type="entry name" value="PTS_EIIA_man-typ_sf"/>
</dbReference>
<dbReference type="CDD" id="cd00006">
    <property type="entry name" value="PTS_IIA_man"/>
    <property type="match status" value="1"/>
</dbReference>
<evidence type="ECO:0000259" key="8">
    <source>
        <dbReference type="PROSITE" id="PS51096"/>
    </source>
</evidence>
<sequence>MTSVLICMHGKSATAMRDSAEMICGKQEKCAAVDFKMGQDLADFKAQLKKEIAELDGSPICLTDLKGGTPFNTLVTLTKDFPDLKIITGTNIPMLLQLFVYRTQFDKADLVKELLSAGQKGIFQYTMVAQGDEEF</sequence>
<evidence type="ECO:0000313" key="9">
    <source>
        <dbReference type="EMBL" id="MDV2911869.1"/>
    </source>
</evidence>
<dbReference type="RefSeq" id="WP_002829880.1">
    <property type="nucleotide sequence ID" value="NZ_BMWN01000004.1"/>
</dbReference>
<organism evidence="9 10">
    <name type="scientific">Pediococcus acidilactici</name>
    <dbReference type="NCBI Taxonomy" id="1254"/>
    <lineage>
        <taxon>Bacteria</taxon>
        <taxon>Bacillati</taxon>
        <taxon>Bacillota</taxon>
        <taxon>Bacilli</taxon>
        <taxon>Lactobacillales</taxon>
        <taxon>Lactobacillaceae</taxon>
        <taxon>Pediococcus</taxon>
        <taxon>Pediococcus acidilactici group</taxon>
    </lineage>
</organism>
<dbReference type="GO" id="GO:0016301">
    <property type="term" value="F:kinase activity"/>
    <property type="evidence" value="ECO:0007669"/>
    <property type="project" value="UniProtKB-KW"/>
</dbReference>
<comment type="subcellular location">
    <subcellularLocation>
        <location evidence="1">Cytoplasm</location>
    </subcellularLocation>
</comment>
<dbReference type="InterPro" id="IPR004701">
    <property type="entry name" value="PTS_EIIA_man-typ"/>
</dbReference>
<name>A0AAW8YQ03_PEDAC</name>
<dbReference type="PANTHER" id="PTHR33799:SF1">
    <property type="entry name" value="PTS SYSTEM MANNOSE-SPECIFIC EIIAB COMPONENT-RELATED"/>
    <property type="match status" value="1"/>
</dbReference>
<protein>
    <submittedName>
        <fullName evidence="9">PTS sugar transporter subunit IIA</fullName>
    </submittedName>
</protein>
<dbReference type="PROSITE" id="PS51096">
    <property type="entry name" value="PTS_EIIA_TYPE_4"/>
    <property type="match status" value="1"/>
</dbReference>
<gene>
    <name evidence="9" type="ORF">R0H03_08335</name>
</gene>
<evidence type="ECO:0000256" key="6">
    <source>
        <dbReference type="ARBA" id="ARBA00022683"/>
    </source>
</evidence>
<dbReference type="PANTHER" id="PTHR33799">
    <property type="entry name" value="PTS PERMEASE-RELATED-RELATED"/>
    <property type="match status" value="1"/>
</dbReference>
<keyword evidence="7" id="KW-0418">Kinase</keyword>
<keyword evidence="5" id="KW-0808">Transferase</keyword>
<keyword evidence="4 9" id="KW-0762">Sugar transport</keyword>
<proteinExistence type="predicted"/>
<dbReference type="Gene3D" id="3.40.50.510">
    <property type="entry name" value="Phosphotransferase system, mannose-type IIA component"/>
    <property type="match status" value="1"/>
</dbReference>
<dbReference type="Proteomes" id="UP001280415">
    <property type="component" value="Unassembled WGS sequence"/>
</dbReference>
<dbReference type="Pfam" id="PF03610">
    <property type="entry name" value="EIIA-man"/>
    <property type="match status" value="1"/>
</dbReference>
<keyword evidence="3" id="KW-0963">Cytoplasm</keyword>
<keyword evidence="6" id="KW-0598">Phosphotransferase system</keyword>
<evidence type="ECO:0000256" key="2">
    <source>
        <dbReference type="ARBA" id="ARBA00022448"/>
    </source>
</evidence>
<dbReference type="GO" id="GO:0005737">
    <property type="term" value="C:cytoplasm"/>
    <property type="evidence" value="ECO:0007669"/>
    <property type="project" value="UniProtKB-SubCell"/>
</dbReference>
<reference evidence="9" key="2">
    <citation type="submission" date="2023-10" db="EMBL/GenBank/DDBJ databases">
        <authorList>
            <person name="Khurajog B."/>
        </authorList>
    </citation>
    <scope>NUCLEOTIDE SEQUENCE</scope>
    <source>
        <strain evidence="9">BF14</strain>
    </source>
</reference>
<comment type="caution">
    <text evidence="9">The sequence shown here is derived from an EMBL/GenBank/DDBJ whole genome shotgun (WGS) entry which is preliminary data.</text>
</comment>
<evidence type="ECO:0000256" key="5">
    <source>
        <dbReference type="ARBA" id="ARBA00022679"/>
    </source>
</evidence>
<keyword evidence="2" id="KW-0813">Transport</keyword>
<dbReference type="GO" id="GO:0016020">
    <property type="term" value="C:membrane"/>
    <property type="evidence" value="ECO:0007669"/>
    <property type="project" value="InterPro"/>
</dbReference>
<dbReference type="InterPro" id="IPR051471">
    <property type="entry name" value="Bacterial_PTS_sugar_comp"/>
</dbReference>